<keyword evidence="3" id="KW-1185">Reference proteome</keyword>
<organism evidence="2 3">
    <name type="scientific">Saccharopolyspora terrae</name>
    <dbReference type="NCBI Taxonomy" id="2530384"/>
    <lineage>
        <taxon>Bacteria</taxon>
        <taxon>Bacillati</taxon>
        <taxon>Actinomycetota</taxon>
        <taxon>Actinomycetes</taxon>
        <taxon>Pseudonocardiales</taxon>
        <taxon>Pseudonocardiaceae</taxon>
        <taxon>Saccharopolyspora</taxon>
    </lineage>
</organism>
<protein>
    <submittedName>
        <fullName evidence="2">Uncharacterized protein</fullName>
    </submittedName>
</protein>
<name>A0A4R4W600_9PSEU</name>
<evidence type="ECO:0000313" key="3">
    <source>
        <dbReference type="Proteomes" id="UP000295674"/>
    </source>
</evidence>
<dbReference type="RefSeq" id="WP_132671798.1">
    <property type="nucleotide sequence ID" value="NZ_SMKS01000001.1"/>
</dbReference>
<keyword evidence="1" id="KW-0472">Membrane</keyword>
<accession>A0A4R4W600</accession>
<reference evidence="2 3" key="1">
    <citation type="submission" date="2019-03" db="EMBL/GenBank/DDBJ databases">
        <title>Draft genome sequences of novel Actinobacteria.</title>
        <authorList>
            <person name="Sahin N."/>
            <person name="Ay H."/>
            <person name="Saygin H."/>
        </authorList>
    </citation>
    <scope>NUCLEOTIDE SEQUENCE [LARGE SCALE GENOMIC DNA]</scope>
    <source>
        <strain evidence="2 3">16K309</strain>
    </source>
</reference>
<comment type="caution">
    <text evidence="2">The sequence shown here is derived from an EMBL/GenBank/DDBJ whole genome shotgun (WGS) entry which is preliminary data.</text>
</comment>
<gene>
    <name evidence="2" type="ORF">E1181_00165</name>
</gene>
<dbReference type="Proteomes" id="UP000295674">
    <property type="component" value="Unassembled WGS sequence"/>
</dbReference>
<dbReference type="OrthoDB" id="3693730at2"/>
<proteinExistence type="predicted"/>
<keyword evidence="1" id="KW-0812">Transmembrane</keyword>
<evidence type="ECO:0000256" key="1">
    <source>
        <dbReference type="SAM" id="Phobius"/>
    </source>
</evidence>
<keyword evidence="1" id="KW-1133">Transmembrane helix</keyword>
<sequence>MDEIWLQVLMALMAGCAGAGVVLVVRRRPAEQVAAEPEPAPEPLPQREPDGWGPFVQHCEQMVLRASRAVEAMSSQQARNRLLTVVRRMDAELPNLRVLAELGRGLGATSRDVEIAGRVRGELAEVEKRFGAVTREVLELVEDPDPERVGELRGRFPLLRPISAVLPEPVS</sequence>
<dbReference type="AlphaFoldDB" id="A0A4R4W600"/>
<dbReference type="EMBL" id="SMKS01000001">
    <property type="protein sequence ID" value="TDD10495.1"/>
    <property type="molecule type" value="Genomic_DNA"/>
</dbReference>
<feature type="transmembrane region" description="Helical" evidence="1">
    <location>
        <begin position="6"/>
        <end position="25"/>
    </location>
</feature>
<evidence type="ECO:0000313" key="2">
    <source>
        <dbReference type="EMBL" id="TDD10495.1"/>
    </source>
</evidence>